<reference evidence="1" key="2">
    <citation type="submission" date="2014-07" db="EMBL/GenBank/DDBJ databases">
        <authorList>
            <person name="Hull J."/>
        </authorList>
    </citation>
    <scope>NUCLEOTIDE SEQUENCE</scope>
</reference>
<sequence length="183" mass="20581">MGGKKKKLTLVAKEKKPTLVKKTTRSSLVDKTNESTLVDKSQPIEDAGPVLIMPGPRRGCNVYLDSRGYSYRIDSTRPNGSKRMKCVYRKCRGAAVMVDVEGTLFISPRTDHNNCSVSSKILELWAVKQRIFDRCRSEPDTAFSVIYLEETVGSPAAELTSLSQLMPSMRRYRRETDPEITES</sequence>
<organism evidence="1">
    <name type="scientific">Lygus hesperus</name>
    <name type="common">Western plant bug</name>
    <dbReference type="NCBI Taxonomy" id="30085"/>
    <lineage>
        <taxon>Eukaryota</taxon>
        <taxon>Metazoa</taxon>
        <taxon>Ecdysozoa</taxon>
        <taxon>Arthropoda</taxon>
        <taxon>Hexapoda</taxon>
        <taxon>Insecta</taxon>
        <taxon>Pterygota</taxon>
        <taxon>Neoptera</taxon>
        <taxon>Paraneoptera</taxon>
        <taxon>Hemiptera</taxon>
        <taxon>Heteroptera</taxon>
        <taxon>Panheteroptera</taxon>
        <taxon>Cimicomorpha</taxon>
        <taxon>Miridae</taxon>
        <taxon>Mirini</taxon>
        <taxon>Lygus</taxon>
    </lineage>
</organism>
<dbReference type="AlphaFoldDB" id="A0A0A9XTR0"/>
<evidence type="ECO:0000313" key="1">
    <source>
        <dbReference type="EMBL" id="JAG23274.1"/>
    </source>
</evidence>
<dbReference type="EMBL" id="GBHO01020330">
    <property type="protein sequence ID" value="JAG23274.1"/>
    <property type="molecule type" value="Transcribed_RNA"/>
</dbReference>
<reference evidence="1" key="1">
    <citation type="journal article" date="2014" name="PLoS ONE">
        <title>Transcriptome-Based Identification of ABC Transporters in the Western Tarnished Plant Bug Lygus hesperus.</title>
        <authorList>
            <person name="Hull J.J."/>
            <person name="Chaney K."/>
            <person name="Geib S.M."/>
            <person name="Fabrick J.A."/>
            <person name="Brent C.S."/>
            <person name="Walsh D."/>
            <person name="Lavine L.C."/>
        </authorList>
    </citation>
    <scope>NUCLEOTIDE SEQUENCE</scope>
</reference>
<name>A0A0A9XTR0_LYGHE</name>
<gene>
    <name evidence="1" type="primary">atpB_0</name>
    <name evidence="1" type="ORF">CM83_25707</name>
</gene>
<accession>A0A0A9XTR0</accession>
<proteinExistence type="predicted"/>
<protein>
    <submittedName>
        <fullName evidence="1">V-type ATP synthase beta chain</fullName>
    </submittedName>
</protein>